<dbReference type="RefSeq" id="WP_379905008.1">
    <property type="nucleotide sequence ID" value="NZ_JBHULM010000011.1"/>
</dbReference>
<protein>
    <submittedName>
        <fullName evidence="7">Lipopolysaccharide biosynthesis protein</fullName>
    </submittedName>
</protein>
<evidence type="ECO:0000313" key="8">
    <source>
        <dbReference type="Proteomes" id="UP001597467"/>
    </source>
</evidence>
<comment type="subcellular location">
    <subcellularLocation>
        <location evidence="1">Cell membrane</location>
        <topology evidence="1">Multi-pass membrane protein</topology>
    </subcellularLocation>
</comment>
<evidence type="ECO:0000256" key="3">
    <source>
        <dbReference type="ARBA" id="ARBA00022692"/>
    </source>
</evidence>
<feature type="transmembrane region" description="Helical" evidence="6">
    <location>
        <begin position="98"/>
        <end position="124"/>
    </location>
</feature>
<accession>A0ABW5K374</accession>
<evidence type="ECO:0000256" key="4">
    <source>
        <dbReference type="ARBA" id="ARBA00022989"/>
    </source>
</evidence>
<feature type="transmembrane region" description="Helical" evidence="6">
    <location>
        <begin position="30"/>
        <end position="50"/>
    </location>
</feature>
<dbReference type="Pfam" id="PF01943">
    <property type="entry name" value="Polysacc_synt"/>
    <property type="match status" value="1"/>
</dbReference>
<dbReference type="InterPro" id="IPR002797">
    <property type="entry name" value="Polysacc_synth"/>
</dbReference>
<keyword evidence="4 6" id="KW-1133">Transmembrane helix</keyword>
<feature type="transmembrane region" description="Helical" evidence="6">
    <location>
        <begin position="326"/>
        <end position="346"/>
    </location>
</feature>
<reference evidence="8" key="1">
    <citation type="journal article" date="2019" name="Int. J. Syst. Evol. Microbiol.">
        <title>The Global Catalogue of Microorganisms (GCM) 10K type strain sequencing project: providing services to taxonomists for standard genome sequencing and annotation.</title>
        <authorList>
            <consortium name="The Broad Institute Genomics Platform"/>
            <consortium name="The Broad Institute Genome Sequencing Center for Infectious Disease"/>
            <person name="Wu L."/>
            <person name="Ma J."/>
        </authorList>
    </citation>
    <scope>NUCLEOTIDE SEQUENCE [LARGE SCALE GENOMIC DNA]</scope>
    <source>
        <strain evidence="8">KCTC 42808</strain>
    </source>
</reference>
<feature type="transmembrane region" description="Helical" evidence="6">
    <location>
        <begin position="284"/>
        <end position="305"/>
    </location>
</feature>
<dbReference type="PANTHER" id="PTHR30250:SF11">
    <property type="entry name" value="O-ANTIGEN TRANSPORTER-RELATED"/>
    <property type="match status" value="1"/>
</dbReference>
<feature type="transmembrane region" description="Helical" evidence="6">
    <location>
        <begin position="56"/>
        <end position="77"/>
    </location>
</feature>
<feature type="transmembrane region" description="Helical" evidence="6">
    <location>
        <begin position="358"/>
        <end position="379"/>
    </location>
</feature>
<dbReference type="PANTHER" id="PTHR30250">
    <property type="entry name" value="PST FAMILY PREDICTED COLANIC ACID TRANSPORTER"/>
    <property type="match status" value="1"/>
</dbReference>
<feature type="transmembrane region" description="Helical" evidence="6">
    <location>
        <begin position="144"/>
        <end position="165"/>
    </location>
</feature>
<feature type="transmembrane region" description="Helical" evidence="6">
    <location>
        <begin position="416"/>
        <end position="438"/>
    </location>
</feature>
<keyword evidence="5 6" id="KW-0472">Membrane</keyword>
<evidence type="ECO:0000256" key="1">
    <source>
        <dbReference type="ARBA" id="ARBA00004651"/>
    </source>
</evidence>
<keyword evidence="2" id="KW-1003">Cell membrane</keyword>
<proteinExistence type="predicted"/>
<evidence type="ECO:0000256" key="6">
    <source>
        <dbReference type="SAM" id="Phobius"/>
    </source>
</evidence>
<dbReference type="Proteomes" id="UP001597467">
    <property type="component" value="Unassembled WGS sequence"/>
</dbReference>
<organism evidence="7 8">
    <name type="scientific">Lacinutrix gracilariae</name>
    <dbReference type="NCBI Taxonomy" id="1747198"/>
    <lineage>
        <taxon>Bacteria</taxon>
        <taxon>Pseudomonadati</taxon>
        <taxon>Bacteroidota</taxon>
        <taxon>Flavobacteriia</taxon>
        <taxon>Flavobacteriales</taxon>
        <taxon>Flavobacteriaceae</taxon>
        <taxon>Lacinutrix</taxon>
    </lineage>
</organism>
<feature type="transmembrane region" description="Helical" evidence="6">
    <location>
        <begin position="391"/>
        <end position="410"/>
    </location>
</feature>
<feature type="transmembrane region" description="Helical" evidence="6">
    <location>
        <begin position="177"/>
        <end position="195"/>
    </location>
</feature>
<gene>
    <name evidence="7" type="ORF">ACFSSB_13185</name>
</gene>
<keyword evidence="3 6" id="KW-0812">Transmembrane</keyword>
<feature type="transmembrane region" description="Helical" evidence="6">
    <location>
        <begin position="201"/>
        <end position="224"/>
    </location>
</feature>
<comment type="caution">
    <text evidence="7">The sequence shown here is derived from an EMBL/GenBank/DDBJ whole genome shotgun (WGS) entry which is preliminary data.</text>
</comment>
<feature type="transmembrane region" description="Helical" evidence="6">
    <location>
        <begin position="245"/>
        <end position="264"/>
    </location>
</feature>
<keyword evidence="8" id="KW-1185">Reference proteome</keyword>
<dbReference type="InterPro" id="IPR050833">
    <property type="entry name" value="Poly_Biosynth_Transport"/>
</dbReference>
<name>A0ABW5K374_9FLAO</name>
<sequence>MKNSILKIYSKLGIHSARTKNISKHVFLSFFYKGGSILASFLLVPLTINFLDTENYGIWLTLSSFIAWFSFFDIGLGHGLRNKFAEARANNNLELAKGYVSTAYLTITIVAFVTFIIFIIVNYFVDWTKVFNTSNSLFNDLKLLMPIVFGFFCLQLIVKLITTIYLADQKHSMQGKIGFITAAFSLLVIWLLSMFSKSSLLLFGTVFSAIPIIILVILNLFSFTNTYKSVKPSLSFFKKKYLKDIFGLGFTFFIIQISGIILFSTDNFIIAKLFTPAEVVPYNIAYKYMSISQMVFAIILAPYWSSVTEAYIKKDFKWVKMAMKNLTKFALVFILLIIVMVLVAPISYKLWIGNSVSIPFTLTMAMALYFILTIIYKPFTYFVNGTGKIRLQMYSIALTALLNIPLSIFIVSNTEYGVTGVIIATIICIIPHTILCPLQYNKLINNRATGLWNK</sequence>
<dbReference type="EMBL" id="JBHULM010000011">
    <property type="protein sequence ID" value="MFD2543281.1"/>
    <property type="molecule type" value="Genomic_DNA"/>
</dbReference>
<evidence type="ECO:0000256" key="2">
    <source>
        <dbReference type="ARBA" id="ARBA00022475"/>
    </source>
</evidence>
<evidence type="ECO:0000313" key="7">
    <source>
        <dbReference type="EMBL" id="MFD2543281.1"/>
    </source>
</evidence>
<evidence type="ECO:0000256" key="5">
    <source>
        <dbReference type="ARBA" id="ARBA00023136"/>
    </source>
</evidence>